<sequence>MVERELEEQRRLAEEEQRLLEEKFRKEKELQEQRNREFITQFLEQETPRFETELAASLEIKARHLKELKEIMDKKQSIVDWNKYLECSRLPSTKIERDVNTYILLWEQEPVILEDLQQSMDLLMTQLPGARELVSLLEQERCAFLEDDDMAQYEKLSVYMYRLIQVMFKKIELVCQNIYQNLDLFQRESTENFQFTSDITDYKLGIWANLTRNPRHKFIDFTDISMSFSLPKPLALDNVGIRMLLKSGEGAFANYEATNGGSLVSPIGGVLLFDLVELPEAARKIDSWILRPVLTQDGTFKRIPYPSKRDTEVVGDEENQNTDLAVWATQVTFTIMPHCFIDNSATVMFFDPELKQWSTDGIKDVEYDQQSGRIRFRTMKFLDTALVQNKYLEYPIQDWSMEPSGYNKAILTIRGRKNELVLEVGEGECRVLNMVNDYHRKMFEESIPPALLLKKLSQIGLNFIGPKSMNNVDIGDWILKHQKSEAVCIEGIRADPIVTVTESGDETVTEDWKSVIYNNNYKAGEKTFQFAFITSNADVSDEANFTVDNGSNLKVMHF</sequence>
<dbReference type="EMBL" id="JADGKB010000013">
    <property type="protein sequence ID" value="KAJ3260143.1"/>
    <property type="molecule type" value="Genomic_DNA"/>
</dbReference>
<dbReference type="InterPro" id="IPR031826">
    <property type="entry name" value="IC97/Casc1_N"/>
</dbReference>
<comment type="caution">
    <text evidence="4">The sequence shown here is derived from an EMBL/GenBank/DDBJ whole genome shotgun (WGS) entry which is preliminary data.</text>
</comment>
<evidence type="ECO:0000313" key="5">
    <source>
        <dbReference type="Proteomes" id="UP001210925"/>
    </source>
</evidence>
<protein>
    <recommendedName>
        <fullName evidence="3">IC97/Casc1 N-terminal domain-containing protein</fullName>
    </recommendedName>
</protein>
<feature type="coiled-coil region" evidence="2">
    <location>
        <begin position="2"/>
        <end position="36"/>
    </location>
</feature>
<evidence type="ECO:0000259" key="3">
    <source>
        <dbReference type="Pfam" id="PF15927"/>
    </source>
</evidence>
<reference evidence="4" key="1">
    <citation type="submission" date="2020-05" db="EMBL/GenBank/DDBJ databases">
        <title>Phylogenomic resolution of chytrid fungi.</title>
        <authorList>
            <person name="Stajich J.E."/>
            <person name="Amses K."/>
            <person name="Simmons R."/>
            <person name="Seto K."/>
            <person name="Myers J."/>
            <person name="Bonds A."/>
            <person name="Quandt C.A."/>
            <person name="Barry K."/>
            <person name="Liu P."/>
            <person name="Grigoriev I."/>
            <person name="Longcore J.E."/>
            <person name="James T.Y."/>
        </authorList>
    </citation>
    <scope>NUCLEOTIDE SEQUENCE</scope>
    <source>
        <strain evidence="4">PLAUS21</strain>
    </source>
</reference>
<proteinExistence type="inferred from homology"/>
<dbReference type="InterPro" id="IPR023247">
    <property type="entry name" value="IC97/Dnai7-like"/>
</dbReference>
<organism evidence="4 5">
    <name type="scientific">Boothiomyces macroporosus</name>
    <dbReference type="NCBI Taxonomy" id="261099"/>
    <lineage>
        <taxon>Eukaryota</taxon>
        <taxon>Fungi</taxon>
        <taxon>Fungi incertae sedis</taxon>
        <taxon>Chytridiomycota</taxon>
        <taxon>Chytridiomycota incertae sedis</taxon>
        <taxon>Chytridiomycetes</taxon>
        <taxon>Rhizophydiales</taxon>
        <taxon>Terramycetaceae</taxon>
        <taxon>Boothiomyces</taxon>
    </lineage>
</organism>
<keyword evidence="2" id="KW-0175">Coiled coil</keyword>
<keyword evidence="5" id="KW-1185">Reference proteome</keyword>
<dbReference type="Pfam" id="PF15927">
    <property type="entry name" value="Casc1_N"/>
    <property type="match status" value="1"/>
</dbReference>
<accession>A0AAD5UNF2</accession>
<dbReference type="AlphaFoldDB" id="A0AAD5UNF2"/>
<feature type="domain" description="IC97/Casc1 N-terminal" evidence="3">
    <location>
        <begin position="10"/>
        <end position="215"/>
    </location>
</feature>
<dbReference type="PRINTS" id="PR02043">
    <property type="entry name" value="CANCERSCCP1"/>
</dbReference>
<dbReference type="PANTHER" id="PTHR20929">
    <property type="entry name" value="LUNG ADENOMA SUSCEPTIBILITY 1-RELATED"/>
    <property type="match status" value="1"/>
</dbReference>
<dbReference type="GO" id="GO:0048487">
    <property type="term" value="F:beta-tubulin binding"/>
    <property type="evidence" value="ECO:0007669"/>
    <property type="project" value="TreeGrafter"/>
</dbReference>
<gene>
    <name evidence="4" type="ORF">HK103_001219</name>
</gene>
<dbReference type="GO" id="GO:0008017">
    <property type="term" value="F:microtubule binding"/>
    <property type="evidence" value="ECO:0007669"/>
    <property type="project" value="TreeGrafter"/>
</dbReference>
<evidence type="ECO:0000313" key="4">
    <source>
        <dbReference type="EMBL" id="KAJ3260143.1"/>
    </source>
</evidence>
<evidence type="ECO:0000256" key="2">
    <source>
        <dbReference type="SAM" id="Coils"/>
    </source>
</evidence>
<dbReference type="GO" id="GO:0005930">
    <property type="term" value="C:axoneme"/>
    <property type="evidence" value="ECO:0007669"/>
    <property type="project" value="TreeGrafter"/>
</dbReference>
<evidence type="ECO:0000256" key="1">
    <source>
        <dbReference type="ARBA" id="ARBA00024332"/>
    </source>
</evidence>
<name>A0AAD5UNF2_9FUNG</name>
<dbReference type="PANTHER" id="PTHR20929:SF11">
    <property type="entry name" value="DYNEIN AXONEMAL INTERMEDIATE CHAIN 7"/>
    <property type="match status" value="1"/>
</dbReference>
<comment type="similarity">
    <text evidence="1">Belongs to the DNAI7 family.</text>
</comment>
<dbReference type="Proteomes" id="UP001210925">
    <property type="component" value="Unassembled WGS sequence"/>
</dbReference>